<evidence type="ECO:0000259" key="4">
    <source>
        <dbReference type="PROSITE" id="PS51186"/>
    </source>
</evidence>
<organism evidence="5 6">
    <name type="scientific">Microvirga subterranea</name>
    <dbReference type="NCBI Taxonomy" id="186651"/>
    <lineage>
        <taxon>Bacteria</taxon>
        <taxon>Pseudomonadati</taxon>
        <taxon>Pseudomonadota</taxon>
        <taxon>Alphaproteobacteria</taxon>
        <taxon>Hyphomicrobiales</taxon>
        <taxon>Methylobacteriaceae</taxon>
        <taxon>Microvirga</taxon>
    </lineage>
</organism>
<dbReference type="Gene3D" id="3.40.630.30">
    <property type="match status" value="1"/>
</dbReference>
<dbReference type="CDD" id="cd04301">
    <property type="entry name" value="NAT_SF"/>
    <property type="match status" value="1"/>
</dbReference>
<comment type="similarity">
    <text evidence="1">Belongs to the acetyltransferase family.</text>
</comment>
<dbReference type="PROSITE" id="PS51186">
    <property type="entry name" value="GNAT"/>
    <property type="match status" value="1"/>
</dbReference>
<keyword evidence="3 5" id="KW-0012">Acyltransferase</keyword>
<dbReference type="Pfam" id="PF00583">
    <property type="entry name" value="Acetyltransf_1"/>
    <property type="match status" value="1"/>
</dbReference>
<evidence type="ECO:0000256" key="3">
    <source>
        <dbReference type="ARBA" id="ARBA00023315"/>
    </source>
</evidence>
<comment type="caution">
    <text evidence="5">The sequence shown here is derived from an EMBL/GenBank/DDBJ whole genome shotgun (WGS) entry which is preliminary data.</text>
</comment>
<keyword evidence="6" id="KW-1185">Reference proteome</keyword>
<dbReference type="InterPro" id="IPR000182">
    <property type="entry name" value="GNAT_dom"/>
</dbReference>
<evidence type="ECO:0000256" key="1">
    <source>
        <dbReference type="ARBA" id="ARBA00008694"/>
    </source>
</evidence>
<feature type="domain" description="N-acetyltransferase" evidence="4">
    <location>
        <begin position="17"/>
        <end position="172"/>
    </location>
</feature>
<accession>A0A370HQF3</accession>
<dbReference type="PANTHER" id="PTHR10545:SF29">
    <property type="entry name" value="GH14572P-RELATED"/>
    <property type="match status" value="1"/>
</dbReference>
<dbReference type="EMBL" id="QQBB01000002">
    <property type="protein sequence ID" value="RDI60747.1"/>
    <property type="molecule type" value="Genomic_DNA"/>
</dbReference>
<gene>
    <name evidence="5" type="ORF">DES45_102134</name>
</gene>
<dbReference type="SUPFAM" id="SSF55729">
    <property type="entry name" value="Acyl-CoA N-acyltransferases (Nat)"/>
    <property type="match status" value="1"/>
</dbReference>
<keyword evidence="2 5" id="KW-0808">Transferase</keyword>
<dbReference type="FunFam" id="3.40.630.30:FF:000064">
    <property type="entry name" value="GNAT family acetyltransferase"/>
    <property type="match status" value="1"/>
</dbReference>
<dbReference type="InterPro" id="IPR016181">
    <property type="entry name" value="Acyl_CoA_acyltransferase"/>
</dbReference>
<proteinExistence type="inferred from homology"/>
<evidence type="ECO:0000313" key="6">
    <source>
        <dbReference type="Proteomes" id="UP000254925"/>
    </source>
</evidence>
<name>A0A370HQF3_9HYPH</name>
<dbReference type="GO" id="GO:0008080">
    <property type="term" value="F:N-acetyltransferase activity"/>
    <property type="evidence" value="ECO:0007669"/>
    <property type="project" value="TreeGrafter"/>
</dbReference>
<protein>
    <submittedName>
        <fullName evidence="5">L-amino acid N-acyltransferase YncA</fullName>
    </submittedName>
</protein>
<dbReference type="AlphaFoldDB" id="A0A370HQF3"/>
<evidence type="ECO:0000256" key="2">
    <source>
        <dbReference type="ARBA" id="ARBA00022679"/>
    </source>
</evidence>
<dbReference type="InterPro" id="IPR051016">
    <property type="entry name" value="Diverse_Substrate_AcTransf"/>
</dbReference>
<dbReference type="PANTHER" id="PTHR10545">
    <property type="entry name" value="DIAMINE N-ACETYLTRANSFERASE"/>
    <property type="match status" value="1"/>
</dbReference>
<evidence type="ECO:0000313" key="5">
    <source>
        <dbReference type="EMBL" id="RDI60747.1"/>
    </source>
</evidence>
<sequence>MRLDRAHKLGHKIPMSITICQAEPRDAPLVFDFIRELAEYERLAHEVDATEADIAGALFGTQPRVFADIAEWSGEPAGFALWFYNFSTFRGRHGIYLEDLYVRPAFRSKGIGKALLRHLARRCVAEGLPRLEWWVLDWNEPALRFYRSIGAAPMDEWTVQRVTGEPLLKLAEAS</sequence>
<dbReference type="Proteomes" id="UP000254925">
    <property type="component" value="Unassembled WGS sequence"/>
</dbReference>
<reference evidence="5 6" key="1">
    <citation type="submission" date="2018-07" db="EMBL/GenBank/DDBJ databases">
        <title>Genomic Encyclopedia of Type Strains, Phase IV (KMG-IV): sequencing the most valuable type-strain genomes for metagenomic binning, comparative biology and taxonomic classification.</title>
        <authorList>
            <person name="Goeker M."/>
        </authorList>
    </citation>
    <scope>NUCLEOTIDE SEQUENCE [LARGE SCALE GENOMIC DNA]</scope>
    <source>
        <strain evidence="5 6">DSM 14364</strain>
    </source>
</reference>